<evidence type="ECO:0000313" key="12">
    <source>
        <dbReference type="EMBL" id="KAL0252967.1"/>
    </source>
</evidence>
<evidence type="ECO:0000256" key="8">
    <source>
        <dbReference type="ARBA" id="ARBA00047781"/>
    </source>
</evidence>
<sequence>MVKYILVCGGVISGIGKGVIASSTGLILKTAGLKVTSIKIDPYMNIDAGTMAPTEHGEVYVLNDGGETDLDLGNYERYLDVSLNKDNNVTTGKVYQHVIDRERRGDYLGKTVQIVPHLTNAIQDWVERVSKVPVDETGEEPDVCIIELGGTVGDIESMPFVEAMRQFQFRVGHENFALIYVSLIPVVGGEQKTKPTQAGVRDLRGLGLLPDLIACRCTEELLTATMEKVSMFCHVSPRQVLGVHNVSSTYHVPLLLQEQGMLKFLWERLKLSSINMRPELKARGEKIMEKWKMLTTGLERCFETVEIVLVGKYITLEDSYMSVVKSLEHAAMRCGRKLILHWVDSSDLELAMQTENPIKFHNAWQAVCSARGIIVPGGFGLRGTEGMIAAAKWAREQNIPYLGICLGFQVAVIEWARHVCGLEKANSAELVPDCPHPVICFMPEISKTHMGGTMRLGLRPTVFEPNTEKSKLRRLYGNRSIAWERHRHRYEVEPKYVEQLEAPGGMRFIGKDERGERMQMLELDDHPYFVGLQAHPEFCSRPLNPSPPFVGLVAAACGLDVLEEQLANNEKNYRDPHPESDKVIPESEAATQAGKGKSQSVEGVRVKHQDVVDALDDNLSSRCFTPIGGGGDSVGMYRLPSPLFCPILPPHLPQQGLKNLLPGKRLFSKSITRASLLPPSPAASDAEMMSDSGEPEAVLQSRQISKELKTTSSTGWGRYVRIVEVSPRDGLQNLKGKVVSTEVKRELVERLLEAGVRNVEVGSFVRGDWVPQMADTPQLLPLLPPFTGKTSSPPSPVPRSESPFSSRPSSPSIGPLMGEYLPPHAEDVHYPVLVPNMRGLDNLIKLQGEWSAKGLPALTDEIAVFVSATEAFSQANNHASISKVLDSLPSVISKAKSHGFRVRGYVSCVMTCPYSGPTDPDQAVNVAEKLLEMGCYEVSMGDTTGEGDPDSWKVLWDRMKGRGLDMDKIACHDTFSLALSSILSLVPYGLKTIDSSLAGLGGCPYSPGATGNVPTEDVVYALHKMGYETGIDLDRLVESGNWLANKLGVRNESRVGRAIWAKRQRREEIEGKRAETEDGM</sequence>
<evidence type="ECO:0000256" key="3">
    <source>
        <dbReference type="ARBA" id="ARBA00022598"/>
    </source>
</evidence>
<dbReference type="InterPro" id="IPR033828">
    <property type="entry name" value="GATase1_CTP_Synthase"/>
</dbReference>
<feature type="compositionally biased region" description="Basic and acidic residues" evidence="10">
    <location>
        <begin position="571"/>
        <end position="585"/>
    </location>
</feature>
<dbReference type="SUPFAM" id="SSF52317">
    <property type="entry name" value="Class I glutamine amidotransferase-like"/>
    <property type="match status" value="1"/>
</dbReference>
<dbReference type="Gene3D" id="3.40.50.300">
    <property type="entry name" value="P-loop containing nucleotide triphosphate hydrolases"/>
    <property type="match status" value="1"/>
</dbReference>
<feature type="compositionally biased region" description="Low complexity" evidence="10">
    <location>
        <begin position="798"/>
        <end position="812"/>
    </location>
</feature>
<comment type="similarity">
    <text evidence="2 9">Belongs to the CTP synthase family.</text>
</comment>
<organism evidence="12 13">
    <name type="scientific">Cryptococcus tetragattii IND107</name>
    <dbReference type="NCBI Taxonomy" id="1296105"/>
    <lineage>
        <taxon>Eukaryota</taxon>
        <taxon>Fungi</taxon>
        <taxon>Dikarya</taxon>
        <taxon>Basidiomycota</taxon>
        <taxon>Agaricomycotina</taxon>
        <taxon>Tremellomycetes</taxon>
        <taxon>Tremellales</taxon>
        <taxon>Cryptococcaceae</taxon>
        <taxon>Cryptococcus</taxon>
        <taxon>Cryptococcus gattii species complex</taxon>
    </lineage>
</organism>
<evidence type="ECO:0000259" key="11">
    <source>
        <dbReference type="PROSITE" id="PS50991"/>
    </source>
</evidence>
<evidence type="ECO:0000256" key="1">
    <source>
        <dbReference type="ARBA" id="ARBA00005171"/>
    </source>
</evidence>
<dbReference type="InterPro" id="IPR000891">
    <property type="entry name" value="PYR_CT"/>
</dbReference>
<dbReference type="PROSITE" id="PS51273">
    <property type="entry name" value="GATASE_TYPE_1"/>
    <property type="match status" value="1"/>
</dbReference>
<dbReference type="PANTHER" id="PTHR11550">
    <property type="entry name" value="CTP SYNTHASE"/>
    <property type="match status" value="1"/>
</dbReference>
<dbReference type="Proteomes" id="UP000054399">
    <property type="component" value="Unassembled WGS sequence"/>
</dbReference>
<keyword evidence="13" id="KW-1185">Reference proteome</keyword>
<comment type="caution">
    <text evidence="12">The sequence shown here is derived from an EMBL/GenBank/DDBJ whole genome shotgun (WGS) entry which is preliminary data.</text>
</comment>
<gene>
    <name evidence="12" type="ORF">I308_102361</name>
</gene>
<dbReference type="InterPro" id="IPR029062">
    <property type="entry name" value="Class_I_gatase-like"/>
</dbReference>
<dbReference type="Gene3D" id="3.20.20.70">
    <property type="entry name" value="Aldolase class I"/>
    <property type="match status" value="1"/>
</dbReference>
<comment type="pathway">
    <text evidence="1 9">Pyrimidine metabolism; CTP biosynthesis via de novo pathway; CTP from UDP: step 2/2.</text>
</comment>
<dbReference type="Pfam" id="PF06418">
    <property type="entry name" value="CTP_synth_N"/>
    <property type="match status" value="1"/>
</dbReference>
<dbReference type="NCBIfam" id="TIGR00337">
    <property type="entry name" value="PyrG"/>
    <property type="match status" value="1"/>
</dbReference>
<keyword evidence="3 9" id="KW-0436">Ligase</keyword>
<dbReference type="InterPro" id="IPR017926">
    <property type="entry name" value="GATASE"/>
</dbReference>
<keyword evidence="7 9" id="KW-0665">Pyrimidine biosynthesis</keyword>
<reference evidence="12" key="1">
    <citation type="submission" date="2015-01" db="EMBL/GenBank/DDBJ databases">
        <authorList>
            <consortium name="The Broad Institute Genomics Platform"/>
            <person name="Cuomo C."/>
            <person name="Litvintseva A."/>
            <person name="Chen Y."/>
            <person name="Heitman J."/>
            <person name="Sun S."/>
            <person name="Springer D."/>
            <person name="Dromer F."/>
            <person name="Young S."/>
            <person name="Zeng Q."/>
            <person name="Gargeya S."/>
            <person name="Abouelleil A."/>
            <person name="Alvarado L."/>
            <person name="Chapman S.B."/>
            <person name="Gainer-Dewar J."/>
            <person name="Goldberg J."/>
            <person name="Griggs A."/>
            <person name="Gujja S."/>
            <person name="Hansen M."/>
            <person name="Howarth C."/>
            <person name="Imamovic A."/>
            <person name="Larimer J."/>
            <person name="Murphy C."/>
            <person name="Naylor J."/>
            <person name="Pearson M."/>
            <person name="Priest M."/>
            <person name="Roberts A."/>
            <person name="Saif S."/>
            <person name="Shea T."/>
            <person name="Sykes S."/>
            <person name="Wortman J."/>
            <person name="Nusbaum C."/>
            <person name="Birren B."/>
        </authorList>
    </citation>
    <scope>NUCLEOTIDE SEQUENCE</scope>
    <source>
        <strain evidence="12">IND107</strain>
    </source>
</reference>
<accession>A0ABR3BXE0</accession>
<dbReference type="RefSeq" id="XP_066615687.1">
    <property type="nucleotide sequence ID" value="XM_066756910.1"/>
</dbReference>
<comment type="function">
    <text evidence="9">Catalyzes the ATP-dependent amination of UTP to CTP with either L-glutamine or ammonia as the source of nitrogen.</text>
</comment>
<dbReference type="PANTHER" id="PTHR11550:SF0">
    <property type="entry name" value="CTP SYNTHASE-RELATED"/>
    <property type="match status" value="1"/>
</dbReference>
<dbReference type="Pfam" id="PF00117">
    <property type="entry name" value="GATase"/>
    <property type="match status" value="1"/>
</dbReference>
<dbReference type="EMBL" id="ATAM02000003">
    <property type="protein sequence ID" value="KAL0252967.1"/>
    <property type="molecule type" value="Genomic_DNA"/>
</dbReference>
<name>A0ABR3BXE0_9TREE</name>
<dbReference type="InterPro" id="IPR017456">
    <property type="entry name" value="CTP_synthase_N"/>
</dbReference>
<reference evidence="12" key="2">
    <citation type="submission" date="2024-01" db="EMBL/GenBank/DDBJ databases">
        <title>Comparative genomics of Cryptococcus and Kwoniella reveals pathogenesis evolution and contrasting modes of karyotype evolution via chromosome fusion or intercentromeric recombination.</title>
        <authorList>
            <person name="Coelho M.A."/>
            <person name="David-Palma M."/>
            <person name="Shea T."/>
            <person name="Bowers K."/>
            <person name="Mcginley-Smith S."/>
            <person name="Mohammad A.W."/>
            <person name="Gnirke A."/>
            <person name="Yurkov A.M."/>
            <person name="Nowrousian M."/>
            <person name="Sun S."/>
            <person name="Cuomo C.A."/>
            <person name="Heitman J."/>
        </authorList>
    </citation>
    <scope>NUCLEOTIDE SEQUENCE</scope>
    <source>
        <strain evidence="12">IND107</strain>
    </source>
</reference>
<dbReference type="InterPro" id="IPR013785">
    <property type="entry name" value="Aldolase_TIM"/>
</dbReference>
<dbReference type="EC" id="6.3.4.2" evidence="9"/>
<dbReference type="CDD" id="cd01746">
    <property type="entry name" value="GATase1_CTP_Synthase"/>
    <property type="match status" value="1"/>
</dbReference>
<evidence type="ECO:0000256" key="10">
    <source>
        <dbReference type="SAM" id="MobiDB-lite"/>
    </source>
</evidence>
<dbReference type="NCBIfam" id="NF003792">
    <property type="entry name" value="PRK05380.1"/>
    <property type="match status" value="1"/>
</dbReference>
<dbReference type="Pfam" id="PF00682">
    <property type="entry name" value="HMGL-like"/>
    <property type="match status" value="1"/>
</dbReference>
<protein>
    <recommendedName>
        <fullName evidence="9">CTP synthase</fullName>
        <ecNumber evidence="9">6.3.4.2</ecNumber>
    </recommendedName>
    <alternativeName>
        <fullName evidence="9">UTP--ammonia ligase</fullName>
    </alternativeName>
</protein>
<dbReference type="SUPFAM" id="SSF52540">
    <property type="entry name" value="P-loop containing nucleoside triphosphate hydrolases"/>
    <property type="match status" value="1"/>
</dbReference>
<dbReference type="SUPFAM" id="SSF51569">
    <property type="entry name" value="Aldolase"/>
    <property type="match status" value="1"/>
</dbReference>
<dbReference type="Gene3D" id="3.40.50.880">
    <property type="match status" value="1"/>
</dbReference>
<feature type="region of interest" description="Disordered" evidence="10">
    <location>
        <begin position="782"/>
        <end position="818"/>
    </location>
</feature>
<feature type="domain" description="Pyruvate carboxyltransferase" evidence="11">
    <location>
        <begin position="720"/>
        <end position="1037"/>
    </location>
</feature>
<dbReference type="CDD" id="cd07938">
    <property type="entry name" value="DRE_TIM_HMGL"/>
    <property type="match status" value="1"/>
</dbReference>
<dbReference type="GeneID" id="91989218"/>
<dbReference type="PROSITE" id="PS50991">
    <property type="entry name" value="PYR_CT"/>
    <property type="match status" value="1"/>
</dbReference>
<dbReference type="InterPro" id="IPR004468">
    <property type="entry name" value="CTP_synthase"/>
</dbReference>
<evidence type="ECO:0000313" key="13">
    <source>
        <dbReference type="Proteomes" id="UP000054399"/>
    </source>
</evidence>
<evidence type="ECO:0000256" key="2">
    <source>
        <dbReference type="ARBA" id="ARBA00007533"/>
    </source>
</evidence>
<feature type="region of interest" description="Disordered" evidence="10">
    <location>
        <begin position="568"/>
        <end position="603"/>
    </location>
</feature>
<evidence type="ECO:0000256" key="5">
    <source>
        <dbReference type="ARBA" id="ARBA00022840"/>
    </source>
</evidence>
<dbReference type="CDD" id="cd03113">
    <property type="entry name" value="CTPS_N"/>
    <property type="match status" value="1"/>
</dbReference>
<keyword evidence="5 9" id="KW-0067">ATP-binding</keyword>
<keyword evidence="6 9" id="KW-0315">Glutamine amidotransferase</keyword>
<dbReference type="InterPro" id="IPR027417">
    <property type="entry name" value="P-loop_NTPase"/>
</dbReference>
<comment type="catalytic activity">
    <reaction evidence="8 9">
        <text>UTP + L-glutamine + ATP + H2O = CTP + L-glutamate + ADP + phosphate + 2 H(+)</text>
        <dbReference type="Rhea" id="RHEA:26426"/>
        <dbReference type="ChEBI" id="CHEBI:15377"/>
        <dbReference type="ChEBI" id="CHEBI:15378"/>
        <dbReference type="ChEBI" id="CHEBI:29985"/>
        <dbReference type="ChEBI" id="CHEBI:30616"/>
        <dbReference type="ChEBI" id="CHEBI:37563"/>
        <dbReference type="ChEBI" id="CHEBI:43474"/>
        <dbReference type="ChEBI" id="CHEBI:46398"/>
        <dbReference type="ChEBI" id="CHEBI:58359"/>
        <dbReference type="ChEBI" id="CHEBI:456216"/>
        <dbReference type="EC" id="6.3.4.2"/>
    </reaction>
</comment>
<keyword evidence="4 9" id="KW-0547">Nucleotide-binding</keyword>
<evidence type="ECO:0000256" key="4">
    <source>
        <dbReference type="ARBA" id="ARBA00022741"/>
    </source>
</evidence>
<evidence type="ECO:0000256" key="7">
    <source>
        <dbReference type="ARBA" id="ARBA00022975"/>
    </source>
</evidence>
<proteinExistence type="inferred from homology"/>
<evidence type="ECO:0000256" key="9">
    <source>
        <dbReference type="RuleBase" id="RU810713"/>
    </source>
</evidence>
<evidence type="ECO:0000256" key="6">
    <source>
        <dbReference type="ARBA" id="ARBA00022962"/>
    </source>
</evidence>